<evidence type="ECO:0000313" key="2">
    <source>
        <dbReference type="Proteomes" id="UP000322524"/>
    </source>
</evidence>
<sequence>MRTYNYSTIEIIEQLKIGEVATPDNKTFHGVKRTNAGIIWWDINIGRPSEAEGDSHMHLSHEVLALKWHIQEQKLSLTEAMKEILAGNSVIARRVNVEDNAVITTRYNRDSSVIDMRDIFGAIFILERQAAN</sequence>
<dbReference type="AlphaFoldDB" id="A0A5D4SBZ6"/>
<gene>
    <name evidence="1" type="ORF">FZC76_21705</name>
</gene>
<proteinExistence type="predicted"/>
<dbReference type="RefSeq" id="WP_148990195.1">
    <property type="nucleotide sequence ID" value="NZ_VTEV01000015.1"/>
</dbReference>
<reference evidence="1 2" key="1">
    <citation type="submission" date="2019-08" db="EMBL/GenBank/DDBJ databases">
        <title>Bacillus genomes from the desert of Cuatro Cienegas, Coahuila.</title>
        <authorList>
            <person name="Olmedo-Alvarez G."/>
        </authorList>
    </citation>
    <scope>NUCLEOTIDE SEQUENCE [LARGE SCALE GENOMIC DNA]</scope>
    <source>
        <strain evidence="1 2">CH28_1T</strain>
    </source>
</reference>
<comment type="caution">
    <text evidence="1">The sequence shown here is derived from an EMBL/GenBank/DDBJ whole genome shotgun (WGS) entry which is preliminary data.</text>
</comment>
<name>A0A5D4SBZ6_9BACI</name>
<organism evidence="1 2">
    <name type="scientific">Sutcliffiella horikoshii</name>
    <dbReference type="NCBI Taxonomy" id="79883"/>
    <lineage>
        <taxon>Bacteria</taxon>
        <taxon>Bacillati</taxon>
        <taxon>Bacillota</taxon>
        <taxon>Bacilli</taxon>
        <taxon>Bacillales</taxon>
        <taxon>Bacillaceae</taxon>
        <taxon>Sutcliffiella</taxon>
    </lineage>
</organism>
<dbReference type="EMBL" id="VTEV01000015">
    <property type="protein sequence ID" value="TYS60489.1"/>
    <property type="molecule type" value="Genomic_DNA"/>
</dbReference>
<evidence type="ECO:0000313" key="1">
    <source>
        <dbReference type="EMBL" id="TYS60489.1"/>
    </source>
</evidence>
<accession>A0A5D4SBZ6</accession>
<dbReference type="Proteomes" id="UP000322524">
    <property type="component" value="Unassembled WGS sequence"/>
</dbReference>
<protein>
    <submittedName>
        <fullName evidence="1">Uncharacterized protein</fullName>
    </submittedName>
</protein>